<feature type="domain" description="Gfo/Idh/MocA-like oxidoreductase N-terminal" evidence="1">
    <location>
        <begin position="10"/>
        <end position="131"/>
    </location>
</feature>
<dbReference type="Pfam" id="PF01408">
    <property type="entry name" value="GFO_IDH_MocA"/>
    <property type="match status" value="1"/>
</dbReference>
<dbReference type="Gene3D" id="3.40.50.720">
    <property type="entry name" value="NAD(P)-binding Rossmann-like Domain"/>
    <property type="match status" value="1"/>
</dbReference>
<protein>
    <recommendedName>
        <fullName evidence="1">Gfo/Idh/MocA-like oxidoreductase N-terminal domain-containing protein</fullName>
    </recommendedName>
</protein>
<name>A0A3B0YFV4_9ZZZZ</name>
<dbReference type="PANTHER" id="PTHR43377:SF1">
    <property type="entry name" value="BILIVERDIN REDUCTASE A"/>
    <property type="match status" value="1"/>
</dbReference>
<evidence type="ECO:0000313" key="2">
    <source>
        <dbReference type="EMBL" id="VAW74527.1"/>
    </source>
</evidence>
<dbReference type="SUPFAM" id="SSF51735">
    <property type="entry name" value="NAD(P)-binding Rossmann-fold domains"/>
    <property type="match status" value="1"/>
</dbReference>
<dbReference type="InterPro" id="IPR000683">
    <property type="entry name" value="Gfo/Idh/MocA-like_OxRdtase_N"/>
</dbReference>
<accession>A0A3B0YFV4</accession>
<dbReference type="InterPro" id="IPR036291">
    <property type="entry name" value="NAD(P)-bd_dom_sf"/>
</dbReference>
<evidence type="ECO:0000259" key="1">
    <source>
        <dbReference type="Pfam" id="PF01408"/>
    </source>
</evidence>
<organism evidence="2">
    <name type="scientific">hydrothermal vent metagenome</name>
    <dbReference type="NCBI Taxonomy" id="652676"/>
    <lineage>
        <taxon>unclassified sequences</taxon>
        <taxon>metagenomes</taxon>
        <taxon>ecological metagenomes</taxon>
    </lineage>
</organism>
<reference evidence="2" key="1">
    <citation type="submission" date="2018-06" db="EMBL/GenBank/DDBJ databases">
        <authorList>
            <person name="Zhirakovskaya E."/>
        </authorList>
    </citation>
    <scope>NUCLEOTIDE SEQUENCE</scope>
</reference>
<gene>
    <name evidence="2" type="ORF">MNBD_GAMMA12-217</name>
</gene>
<dbReference type="EMBL" id="UOFL01000058">
    <property type="protein sequence ID" value="VAW74527.1"/>
    <property type="molecule type" value="Genomic_DNA"/>
</dbReference>
<proteinExistence type="predicted"/>
<dbReference type="InterPro" id="IPR051450">
    <property type="entry name" value="Gfo/Idh/MocA_Oxidoreductases"/>
</dbReference>
<sequence length="498" mass="57188">MKNSRERASIIIIGCGPHARRIYLPAIKKLMENLSLQLTLVIDLKSKESLVRAVVVEQWKMESEMWFIDPFDEIMPEELDHKLSSFVLEKGVTGVIIATEPLVHRTYAEWALRNQLNVLIDKPISARTDSTTKISSADGIMEDYHLLFEQYQKLQQKKQTVFIVNSQRRYHSGFQFVEQQLKEIGKRTNCPITFIQSYHSDGQWRFPSEIVTQDYHPYCLGYGKASHSGYHIFDTLYRLYKSAGIQNKIADSMEIVSSFVQPNGFIKQFSESDYVSLFGDRYNAVKQWNDDQLQGIYQDYGEIDLSAVVTLLKDEEAIANLSINLIHNGYACRTWLEPGEDLYKGNGRVKHENYNIQQGPFQNIQIHSYQATDKHDELNGLEDSLGGKNHFDIYVFRNPLVDGTSGSPKVYKLTEVFSGEEMSTQSMLVMEHAKHQVVEEFVEYLLGKKEKSSLRSQIEDHIVPVQLMSGIYRSHILRRNKSPCVVNSDFGFAADRAP</sequence>
<dbReference type="AlphaFoldDB" id="A0A3B0YFV4"/>
<dbReference type="GO" id="GO:0000166">
    <property type="term" value="F:nucleotide binding"/>
    <property type="evidence" value="ECO:0007669"/>
    <property type="project" value="InterPro"/>
</dbReference>
<dbReference type="PANTHER" id="PTHR43377">
    <property type="entry name" value="BILIVERDIN REDUCTASE A"/>
    <property type="match status" value="1"/>
</dbReference>